<feature type="compositionally biased region" description="Pro residues" evidence="1">
    <location>
        <begin position="38"/>
        <end position="49"/>
    </location>
</feature>
<evidence type="ECO:0000313" key="2">
    <source>
        <dbReference type="EMBL" id="TBU30831.1"/>
    </source>
</evidence>
<name>A0A4Q9MWF4_9APHY</name>
<dbReference type="EMBL" id="ML143403">
    <property type="protein sequence ID" value="TBU30831.1"/>
    <property type="molecule type" value="Genomic_DNA"/>
</dbReference>
<feature type="region of interest" description="Disordered" evidence="1">
    <location>
        <begin position="18"/>
        <end position="60"/>
    </location>
</feature>
<dbReference type="AlphaFoldDB" id="A0A4Q9MWF4"/>
<organism evidence="2">
    <name type="scientific">Dichomitus squalens</name>
    <dbReference type="NCBI Taxonomy" id="114155"/>
    <lineage>
        <taxon>Eukaryota</taxon>
        <taxon>Fungi</taxon>
        <taxon>Dikarya</taxon>
        <taxon>Basidiomycota</taxon>
        <taxon>Agaricomycotina</taxon>
        <taxon>Agaricomycetes</taxon>
        <taxon>Polyporales</taxon>
        <taxon>Polyporaceae</taxon>
        <taxon>Dichomitus</taxon>
    </lineage>
</organism>
<protein>
    <submittedName>
        <fullName evidence="2">Uncharacterized protein</fullName>
    </submittedName>
</protein>
<evidence type="ECO:0000256" key="1">
    <source>
        <dbReference type="SAM" id="MobiDB-lite"/>
    </source>
</evidence>
<dbReference type="Proteomes" id="UP000292957">
    <property type="component" value="Unassembled WGS sequence"/>
</dbReference>
<feature type="compositionally biased region" description="Basic and acidic residues" evidence="1">
    <location>
        <begin position="18"/>
        <end position="31"/>
    </location>
</feature>
<reference evidence="2" key="1">
    <citation type="submission" date="2019-01" db="EMBL/GenBank/DDBJ databases">
        <title>Draft genome sequences of three monokaryotic isolates of the white-rot basidiomycete fungus Dichomitus squalens.</title>
        <authorList>
            <consortium name="DOE Joint Genome Institute"/>
            <person name="Lopez S.C."/>
            <person name="Andreopoulos B."/>
            <person name="Pangilinan J."/>
            <person name="Lipzen A."/>
            <person name="Riley R."/>
            <person name="Ahrendt S."/>
            <person name="Ng V."/>
            <person name="Barry K."/>
            <person name="Daum C."/>
            <person name="Grigoriev I.V."/>
            <person name="Hilden K.S."/>
            <person name="Makela M.R."/>
            <person name="de Vries R.P."/>
        </authorList>
    </citation>
    <scope>NUCLEOTIDE SEQUENCE [LARGE SCALE GENOMIC DNA]</scope>
    <source>
        <strain evidence="2">OM18370.1</strain>
    </source>
</reference>
<gene>
    <name evidence="2" type="ORF">BD311DRAFT_717880</name>
</gene>
<accession>A0A4Q9MWF4</accession>
<sequence length="180" mass="20249">MRPCSGYYRSRDTKIRRRWDDPASRRYKESSHTSSTPRCPPGPRVPPPSVLESTSTSEHPCCQRRRADRLRFFVSANALPSSIRFGRRRRLGFADTGHRALPFSHRASFPSLEPAKVAMHSLEHLPPSSPWVARATRGKAGTQSFMCGRAAEAVHCFGRLEAPPRDPRIQVGESRVRICG</sequence>
<proteinExistence type="predicted"/>